<dbReference type="PANTHER" id="PTHR36453">
    <property type="entry name" value="SECRETED PROTEIN-RELATED"/>
    <property type="match status" value="1"/>
</dbReference>
<dbReference type="SUPFAM" id="SSF51126">
    <property type="entry name" value="Pectin lyase-like"/>
    <property type="match status" value="1"/>
</dbReference>
<dbReference type="PANTHER" id="PTHR36453:SF1">
    <property type="entry name" value="RIGHT HANDED BETA HELIX DOMAIN-CONTAINING PROTEIN"/>
    <property type="match status" value="1"/>
</dbReference>
<dbReference type="Proteomes" id="UP000612456">
    <property type="component" value="Unassembled WGS sequence"/>
</dbReference>
<organism evidence="2 3">
    <name type="scientific">Paenibacillus nasutitermitis</name>
    <dbReference type="NCBI Taxonomy" id="1652958"/>
    <lineage>
        <taxon>Bacteria</taxon>
        <taxon>Bacillati</taxon>
        <taxon>Bacillota</taxon>
        <taxon>Bacilli</taxon>
        <taxon>Bacillales</taxon>
        <taxon>Paenibacillaceae</taxon>
        <taxon>Paenibacillus</taxon>
    </lineage>
</organism>
<dbReference type="InterPro" id="IPR006626">
    <property type="entry name" value="PbH1"/>
</dbReference>
<dbReference type="InterPro" id="IPR011050">
    <property type="entry name" value="Pectin_lyase_fold/virulence"/>
</dbReference>
<dbReference type="EMBL" id="BMHP01000002">
    <property type="protein sequence ID" value="GGD72518.1"/>
    <property type="molecule type" value="Genomic_DNA"/>
</dbReference>
<dbReference type="InterPro" id="IPR039448">
    <property type="entry name" value="Beta_helix"/>
</dbReference>
<accession>A0A916Z3B1</accession>
<keyword evidence="3" id="KW-1185">Reference proteome</keyword>
<protein>
    <recommendedName>
        <fullName evidence="1">Right handed beta helix domain-containing protein</fullName>
    </recommendedName>
</protein>
<dbReference type="AlphaFoldDB" id="A0A916Z3B1"/>
<evidence type="ECO:0000313" key="2">
    <source>
        <dbReference type="EMBL" id="GGD72518.1"/>
    </source>
</evidence>
<dbReference type="InterPro" id="IPR012334">
    <property type="entry name" value="Pectin_lyas_fold"/>
</dbReference>
<feature type="domain" description="Right handed beta helix" evidence="1">
    <location>
        <begin position="435"/>
        <end position="562"/>
    </location>
</feature>
<proteinExistence type="predicted"/>
<gene>
    <name evidence="2" type="ORF">GCM10010911_33000</name>
</gene>
<reference evidence="2" key="1">
    <citation type="journal article" date="2014" name="Int. J. Syst. Evol. Microbiol.">
        <title>Complete genome sequence of Corynebacterium casei LMG S-19264T (=DSM 44701T), isolated from a smear-ripened cheese.</title>
        <authorList>
            <consortium name="US DOE Joint Genome Institute (JGI-PGF)"/>
            <person name="Walter F."/>
            <person name="Albersmeier A."/>
            <person name="Kalinowski J."/>
            <person name="Ruckert C."/>
        </authorList>
    </citation>
    <scope>NUCLEOTIDE SEQUENCE</scope>
    <source>
        <strain evidence="2">CGMCC 1.15178</strain>
    </source>
</reference>
<dbReference type="RefSeq" id="WP_188993013.1">
    <property type="nucleotide sequence ID" value="NZ_BMHP01000002.1"/>
</dbReference>
<dbReference type="SMART" id="SM00710">
    <property type="entry name" value="PbH1"/>
    <property type="match status" value="9"/>
</dbReference>
<name>A0A916Z3B1_9BACL</name>
<dbReference type="Pfam" id="PF13229">
    <property type="entry name" value="Beta_helix"/>
    <property type="match status" value="1"/>
</dbReference>
<dbReference type="Gene3D" id="2.160.20.10">
    <property type="entry name" value="Single-stranded right-handed beta-helix, Pectin lyase-like"/>
    <property type="match status" value="2"/>
</dbReference>
<sequence>MSKAVLYVAPQGNDDNSGAADEPLATLVGAREAIRRLKRKAGLHDGGVTVRLMGGQYKLTESFVLVEQDSGTAAAPIVYCAEDGEEVRISGGIDLPVDRFTPVKDDSVRARLQERVRDRVVQIDLSALGITEFGGIVKSGFGISANANHVSPPELFYDGKAMTLARYPSEGYVKVEEVVDPGGNPRDVEGDRDKVAGEMRKDATFAYTDDRPSHWLNDGDIWMYGYWYWDWADGNLRIASINAAEGQVTTDGASYYSIREGQRYYYYNVLEELDEPGEWYLDRMNGMLYFYPPGPLEAGSIQLSLLGDPLALLNGASHIVFRNLTFEVSRGSGVQIIDGTDNLVAGCTLRRLAGFGVLIGAESDAPASAATGEREDPFVRAGMRNGVVGCDIYDTGIGGIILAGGERKTLNAAGNYARNNDISQYSRLKLTYSAAVQFNGVGNIAANNYIHDAPHVGVLIYGNDHITEYNHIYNVLTETGDAGAVYIGRDWTEQGNIVRYNYIHRIHNNVSKLHIGIYLDDMASGVEMYGNVLHDIDLAVMIGGGRSNVLRDNLILNCNRSLQLDARSKPGEWAEQHAKEGQVMHRRLLAMPVQSEPWRSKYPALLTLWEDTPSYAKYNVVEHNVIYKTGRSWYHGGLMSKHEDTMWIDPTGREFGTIRDNWATSEDLSFVDEAGENFALRPESAVYRTIPGFESLPFERIGLYRDEHRN</sequence>
<comment type="caution">
    <text evidence="2">The sequence shown here is derived from an EMBL/GenBank/DDBJ whole genome shotgun (WGS) entry which is preliminary data.</text>
</comment>
<evidence type="ECO:0000259" key="1">
    <source>
        <dbReference type="Pfam" id="PF13229"/>
    </source>
</evidence>
<reference evidence="2" key="2">
    <citation type="submission" date="2020-09" db="EMBL/GenBank/DDBJ databases">
        <authorList>
            <person name="Sun Q."/>
            <person name="Zhou Y."/>
        </authorList>
    </citation>
    <scope>NUCLEOTIDE SEQUENCE</scope>
    <source>
        <strain evidence="2">CGMCC 1.15178</strain>
    </source>
</reference>
<evidence type="ECO:0000313" key="3">
    <source>
        <dbReference type="Proteomes" id="UP000612456"/>
    </source>
</evidence>